<evidence type="ECO:0000313" key="1">
    <source>
        <dbReference type="EMBL" id="KRX45121.1"/>
    </source>
</evidence>
<dbReference type="AlphaFoldDB" id="A0A0V0U1L4"/>
<proteinExistence type="predicted"/>
<protein>
    <submittedName>
        <fullName evidence="1">Uncharacterized protein</fullName>
    </submittedName>
</protein>
<organism evidence="1 2">
    <name type="scientific">Trichinella murrelli</name>
    <dbReference type="NCBI Taxonomy" id="144512"/>
    <lineage>
        <taxon>Eukaryota</taxon>
        <taxon>Metazoa</taxon>
        <taxon>Ecdysozoa</taxon>
        <taxon>Nematoda</taxon>
        <taxon>Enoplea</taxon>
        <taxon>Dorylaimia</taxon>
        <taxon>Trichinellida</taxon>
        <taxon>Trichinellidae</taxon>
        <taxon>Trichinella</taxon>
    </lineage>
</organism>
<accession>A0A0V0U1L4</accession>
<comment type="caution">
    <text evidence="1">The sequence shown here is derived from an EMBL/GenBank/DDBJ whole genome shotgun (WGS) entry which is preliminary data.</text>
</comment>
<sequence>MEKEKEKQRQSHNDGQIMFYLFYKNTSFTIFLFKRRIARILQGSCIGIALLDARKYNPNLLDTDEITGRCVCFLSNNQMGVSYCDGAINGELDRIVGPEWVKLPDVLTRSSNVETRRRGGQCDGATLSWKVKLKDH</sequence>
<name>A0A0V0U1L4_9BILA</name>
<evidence type="ECO:0000313" key="2">
    <source>
        <dbReference type="Proteomes" id="UP000055048"/>
    </source>
</evidence>
<reference evidence="1 2" key="1">
    <citation type="submission" date="2015-01" db="EMBL/GenBank/DDBJ databases">
        <title>Evolution of Trichinella species and genotypes.</title>
        <authorList>
            <person name="Korhonen P.K."/>
            <person name="Edoardo P."/>
            <person name="Giuseppe L.R."/>
            <person name="Gasser R.B."/>
        </authorList>
    </citation>
    <scope>NUCLEOTIDE SEQUENCE [LARGE SCALE GENOMIC DNA]</scope>
    <source>
        <strain evidence="1">ISS417</strain>
    </source>
</reference>
<dbReference type="Proteomes" id="UP000055048">
    <property type="component" value="Unassembled WGS sequence"/>
</dbReference>
<gene>
    <name evidence="1" type="ORF">T05_2238</name>
</gene>
<keyword evidence="2" id="KW-1185">Reference proteome</keyword>
<dbReference type="EMBL" id="JYDJ01000082">
    <property type="protein sequence ID" value="KRX45121.1"/>
    <property type="molecule type" value="Genomic_DNA"/>
</dbReference>